<dbReference type="RefSeq" id="WP_142891421.1">
    <property type="nucleotide sequence ID" value="NZ_ML660160.1"/>
</dbReference>
<dbReference type="Pfam" id="PF08281">
    <property type="entry name" value="Sigma70_r4_2"/>
    <property type="match status" value="1"/>
</dbReference>
<comment type="similarity">
    <text evidence="1">Belongs to the sigma-70 factor family. ECF subfamily.</text>
</comment>
<keyword evidence="2" id="KW-0805">Transcription regulation</keyword>
<reference evidence="7 8" key="1">
    <citation type="submission" date="2019-07" db="EMBL/GenBank/DDBJ databases">
        <title>Draft genome for Aliikangiella sp. M105.</title>
        <authorList>
            <person name="Wang G."/>
        </authorList>
    </citation>
    <scope>NUCLEOTIDE SEQUENCE [LARGE SCALE GENOMIC DNA]</scope>
    <source>
        <strain evidence="7 8">M105</strain>
    </source>
</reference>
<dbReference type="Proteomes" id="UP000315439">
    <property type="component" value="Unassembled WGS sequence"/>
</dbReference>
<dbReference type="SUPFAM" id="SSF88659">
    <property type="entry name" value="Sigma3 and sigma4 domains of RNA polymerase sigma factors"/>
    <property type="match status" value="1"/>
</dbReference>
<proteinExistence type="inferred from homology"/>
<dbReference type="AlphaFoldDB" id="A0A545UIS1"/>
<dbReference type="PANTHER" id="PTHR43133:SF51">
    <property type="entry name" value="RNA POLYMERASE SIGMA FACTOR"/>
    <property type="match status" value="1"/>
</dbReference>
<feature type="domain" description="RNA polymerase sigma factor 70 region 4 type 2" evidence="6">
    <location>
        <begin position="140"/>
        <end position="189"/>
    </location>
</feature>
<dbReference type="CDD" id="cd06171">
    <property type="entry name" value="Sigma70_r4"/>
    <property type="match status" value="1"/>
</dbReference>
<dbReference type="EMBL" id="VIKS01000001">
    <property type="protein sequence ID" value="TQV89357.1"/>
    <property type="molecule type" value="Genomic_DNA"/>
</dbReference>
<evidence type="ECO:0000313" key="8">
    <source>
        <dbReference type="Proteomes" id="UP000315439"/>
    </source>
</evidence>
<gene>
    <name evidence="7" type="ORF">FLL46_00295</name>
</gene>
<evidence type="ECO:0000313" key="7">
    <source>
        <dbReference type="EMBL" id="TQV89357.1"/>
    </source>
</evidence>
<evidence type="ECO:0000259" key="6">
    <source>
        <dbReference type="Pfam" id="PF08281"/>
    </source>
</evidence>
<dbReference type="GO" id="GO:0016987">
    <property type="term" value="F:sigma factor activity"/>
    <property type="evidence" value="ECO:0007669"/>
    <property type="project" value="UniProtKB-KW"/>
</dbReference>
<dbReference type="InterPro" id="IPR039425">
    <property type="entry name" value="RNA_pol_sigma-70-like"/>
</dbReference>
<accession>A0A545UIS1</accession>
<sequence>MLKKKQTQQSFLRHTLYMLNEEQIIKQAKSGDLQAFQELVEYYSHRIYSAAFRILNHKEHAEDCVQEVFIKIYHKIGSFNEQSKFSTWLYSVAVNTAIDLQRKHARHSQHESPDLDQLEASDRNTPENVAWLANVSHTTQRALMQLSDDVRIAFVLRHHEERSIEEISQILDVNPNTVKNRIFRAVARLREILQPKVGDYETVE</sequence>
<evidence type="ECO:0000256" key="3">
    <source>
        <dbReference type="ARBA" id="ARBA00023082"/>
    </source>
</evidence>
<protein>
    <submittedName>
        <fullName evidence="7">Sigma-70 family RNA polymerase sigma factor</fullName>
    </submittedName>
</protein>
<dbReference type="InterPro" id="IPR014284">
    <property type="entry name" value="RNA_pol_sigma-70_dom"/>
</dbReference>
<keyword evidence="8" id="KW-1185">Reference proteome</keyword>
<dbReference type="InterPro" id="IPR013325">
    <property type="entry name" value="RNA_pol_sigma_r2"/>
</dbReference>
<dbReference type="PANTHER" id="PTHR43133">
    <property type="entry name" value="RNA POLYMERASE ECF-TYPE SIGMA FACTO"/>
    <property type="match status" value="1"/>
</dbReference>
<dbReference type="InterPro" id="IPR013324">
    <property type="entry name" value="RNA_pol_sigma_r3/r4-like"/>
</dbReference>
<dbReference type="GO" id="GO:0003677">
    <property type="term" value="F:DNA binding"/>
    <property type="evidence" value="ECO:0007669"/>
    <property type="project" value="InterPro"/>
</dbReference>
<dbReference type="InterPro" id="IPR007627">
    <property type="entry name" value="RNA_pol_sigma70_r2"/>
</dbReference>
<comment type="caution">
    <text evidence="7">The sequence shown here is derived from an EMBL/GenBank/DDBJ whole genome shotgun (WGS) entry which is preliminary data.</text>
</comment>
<dbReference type="NCBIfam" id="TIGR02937">
    <property type="entry name" value="sigma70-ECF"/>
    <property type="match status" value="1"/>
</dbReference>
<feature type="domain" description="RNA polymerase sigma-70 region 2" evidence="5">
    <location>
        <begin position="39"/>
        <end position="106"/>
    </location>
</feature>
<evidence type="ECO:0000259" key="5">
    <source>
        <dbReference type="Pfam" id="PF04542"/>
    </source>
</evidence>
<dbReference type="InterPro" id="IPR013249">
    <property type="entry name" value="RNA_pol_sigma70_r4_t2"/>
</dbReference>
<dbReference type="SUPFAM" id="SSF88946">
    <property type="entry name" value="Sigma2 domain of RNA polymerase sigma factors"/>
    <property type="match status" value="1"/>
</dbReference>
<dbReference type="InterPro" id="IPR036388">
    <property type="entry name" value="WH-like_DNA-bd_sf"/>
</dbReference>
<evidence type="ECO:0000256" key="4">
    <source>
        <dbReference type="ARBA" id="ARBA00023163"/>
    </source>
</evidence>
<organism evidence="7 8">
    <name type="scientific">Aliikangiella coralliicola</name>
    <dbReference type="NCBI Taxonomy" id="2592383"/>
    <lineage>
        <taxon>Bacteria</taxon>
        <taxon>Pseudomonadati</taxon>
        <taxon>Pseudomonadota</taxon>
        <taxon>Gammaproteobacteria</taxon>
        <taxon>Oceanospirillales</taxon>
        <taxon>Pleioneaceae</taxon>
        <taxon>Aliikangiella</taxon>
    </lineage>
</organism>
<evidence type="ECO:0000256" key="2">
    <source>
        <dbReference type="ARBA" id="ARBA00023015"/>
    </source>
</evidence>
<evidence type="ECO:0000256" key="1">
    <source>
        <dbReference type="ARBA" id="ARBA00010641"/>
    </source>
</evidence>
<dbReference type="GO" id="GO:0006352">
    <property type="term" value="P:DNA-templated transcription initiation"/>
    <property type="evidence" value="ECO:0007669"/>
    <property type="project" value="InterPro"/>
</dbReference>
<keyword evidence="4" id="KW-0804">Transcription</keyword>
<dbReference type="OrthoDB" id="9782108at2"/>
<dbReference type="Pfam" id="PF04542">
    <property type="entry name" value="Sigma70_r2"/>
    <property type="match status" value="1"/>
</dbReference>
<dbReference type="Gene3D" id="1.10.1740.10">
    <property type="match status" value="1"/>
</dbReference>
<keyword evidence="3" id="KW-0731">Sigma factor</keyword>
<dbReference type="Gene3D" id="1.10.10.10">
    <property type="entry name" value="Winged helix-like DNA-binding domain superfamily/Winged helix DNA-binding domain"/>
    <property type="match status" value="1"/>
</dbReference>
<name>A0A545UIS1_9GAMM</name>